<dbReference type="GeneID" id="77727681"/>
<feature type="region of interest" description="Disordered" evidence="1">
    <location>
        <begin position="128"/>
        <end position="158"/>
    </location>
</feature>
<gene>
    <name evidence="3" type="ORF">MKK02DRAFT_32260</name>
</gene>
<feature type="region of interest" description="Disordered" evidence="1">
    <location>
        <begin position="239"/>
        <end position="283"/>
    </location>
</feature>
<evidence type="ECO:0000256" key="1">
    <source>
        <dbReference type="SAM" id="MobiDB-lite"/>
    </source>
</evidence>
<dbReference type="PROSITE" id="PS50020">
    <property type="entry name" value="WW_DOMAIN_2"/>
    <property type="match status" value="1"/>
</dbReference>
<proteinExistence type="predicted"/>
<feature type="compositionally biased region" description="Basic residues" evidence="1">
    <location>
        <begin position="1"/>
        <end position="12"/>
    </location>
</feature>
<dbReference type="Gene3D" id="2.20.70.10">
    <property type="match status" value="1"/>
</dbReference>
<dbReference type="InterPro" id="IPR036020">
    <property type="entry name" value="WW_dom_sf"/>
</dbReference>
<dbReference type="EMBL" id="JAKWFO010000004">
    <property type="protein sequence ID" value="KAI9637403.1"/>
    <property type="molecule type" value="Genomic_DNA"/>
</dbReference>
<dbReference type="Proteomes" id="UP001164286">
    <property type="component" value="Unassembled WGS sequence"/>
</dbReference>
<reference evidence="3" key="1">
    <citation type="journal article" date="2022" name="G3 (Bethesda)">
        <title>High quality genome of the basidiomycete yeast Dioszegia hungarica PDD-24b-2 isolated from cloud water.</title>
        <authorList>
            <person name="Jarrige D."/>
            <person name="Haridas S."/>
            <person name="Bleykasten-Grosshans C."/>
            <person name="Joly M."/>
            <person name="Nadalig T."/>
            <person name="Sancelme M."/>
            <person name="Vuilleumier S."/>
            <person name="Grigoriev I.V."/>
            <person name="Amato P."/>
            <person name="Bringel F."/>
        </authorList>
    </citation>
    <scope>NUCLEOTIDE SEQUENCE</scope>
    <source>
        <strain evidence="3">PDD-24b-2</strain>
    </source>
</reference>
<dbReference type="RefSeq" id="XP_052947180.1">
    <property type="nucleotide sequence ID" value="XM_053088476.1"/>
</dbReference>
<sequence>MPPKKGAKKSAKKAVTVEEASPSPPPLPSEPAPAVVEEGDADAPVDVPIASLGGDDEDDVAAENDEEDEWDPSEERRPGEPATKKQKGKGKAVEAEIEEPHPWQAVWSAEKNAWYFWNTKSGEVTWTNPLPAPAATESAPPLPAGPAPSSSAQPQAPLPAQRRFGVVPEIDPALAFLLPPEARGGVSDPTAQSAMFNARTGRFTANDYMYNVEHLDEYNRMKRMNNQYFDQDAWERDMAEHNAKKKRDAEAGVAPKPLSKKDMERFRKMKQEKRLRGQAWLRD</sequence>
<evidence type="ECO:0000259" key="2">
    <source>
        <dbReference type="PROSITE" id="PS50020"/>
    </source>
</evidence>
<protein>
    <recommendedName>
        <fullName evidence="2">WW domain-containing protein</fullName>
    </recommendedName>
</protein>
<dbReference type="AlphaFoldDB" id="A0AA38HAN4"/>
<name>A0AA38HAN4_9TREE</name>
<feature type="compositionally biased region" description="Low complexity" evidence="1">
    <location>
        <begin position="147"/>
        <end position="158"/>
    </location>
</feature>
<feature type="compositionally biased region" description="Pro residues" evidence="1">
    <location>
        <begin position="22"/>
        <end position="31"/>
    </location>
</feature>
<accession>A0AA38HAN4</accession>
<feature type="compositionally biased region" description="Basic and acidic residues" evidence="1">
    <location>
        <begin position="73"/>
        <end position="83"/>
    </location>
</feature>
<organism evidence="3 4">
    <name type="scientific">Dioszegia hungarica</name>
    <dbReference type="NCBI Taxonomy" id="4972"/>
    <lineage>
        <taxon>Eukaryota</taxon>
        <taxon>Fungi</taxon>
        <taxon>Dikarya</taxon>
        <taxon>Basidiomycota</taxon>
        <taxon>Agaricomycotina</taxon>
        <taxon>Tremellomycetes</taxon>
        <taxon>Tremellales</taxon>
        <taxon>Bulleribasidiaceae</taxon>
        <taxon>Dioszegia</taxon>
    </lineage>
</organism>
<dbReference type="InterPro" id="IPR001202">
    <property type="entry name" value="WW_dom"/>
</dbReference>
<evidence type="ECO:0000313" key="3">
    <source>
        <dbReference type="EMBL" id="KAI9637403.1"/>
    </source>
</evidence>
<evidence type="ECO:0000313" key="4">
    <source>
        <dbReference type="Proteomes" id="UP001164286"/>
    </source>
</evidence>
<dbReference type="SUPFAM" id="SSF51045">
    <property type="entry name" value="WW domain"/>
    <property type="match status" value="1"/>
</dbReference>
<feature type="domain" description="WW" evidence="2">
    <location>
        <begin position="97"/>
        <end position="131"/>
    </location>
</feature>
<feature type="compositionally biased region" description="Acidic residues" evidence="1">
    <location>
        <begin position="54"/>
        <end position="72"/>
    </location>
</feature>
<comment type="caution">
    <text evidence="3">The sequence shown here is derived from an EMBL/GenBank/DDBJ whole genome shotgun (WGS) entry which is preliminary data.</text>
</comment>
<feature type="compositionally biased region" description="Basic and acidic residues" evidence="1">
    <location>
        <begin position="239"/>
        <end position="250"/>
    </location>
</feature>
<keyword evidence="4" id="KW-1185">Reference proteome</keyword>
<feature type="region of interest" description="Disordered" evidence="1">
    <location>
        <begin position="1"/>
        <end position="98"/>
    </location>
</feature>